<feature type="domain" description="Serine/threonine-protein phosphatase 4 regulatory subunit 3-like central" evidence="4">
    <location>
        <begin position="216"/>
        <end position="720"/>
    </location>
</feature>
<dbReference type="InterPro" id="IPR011993">
    <property type="entry name" value="PH-like_dom_sf"/>
</dbReference>
<sequence length="1668" mass="190197">MEREGDDDGNGSKLDSADGSNSPNPPQSAELSSPPKEADKAPKTDSHDSRDLQQRDSGISPKDPSSSPPPSDAARRVKIYKLTTQDWVDHGTGFCTGIYDSDHDEAMLVVTNEDNQDQVLLNHHISPADIYSRQQDTLIVWTESDGTDCALSFQEADGCLEMWDFISQVQRHVQKADDYPYIIDSPVQRRQKSSQKLNLPPERPDLGNLEDVCFCIKECLTRTITNMHQKERFITWLINNNYIAQLISVFNQAEDLEALSELHVLCTIFHQLLSANDSVVFEYVLSDDIFLGMCGVLEYDPEYPTLKASYRLDLTTTSRYKEVVQINDLGLKSKIHQTYRLLYLKDVILARTLDDSTFTLLNSFVYYNQIDIIKHIQNDKDFLDRLFGIFSDSSSDTVDPPPTLRQDAVLFLRDLCTMGKNVQIQTRQELYRALVNRNLLNVCKWSIKRSEPILHNTGSEILMIVIDNEPNTVRLYILNEANSTKEKSKENYTLMQEMCFSLDSSRDLGYRNQIAEAIRLLLEPPLSASEAAWTVAKPKADPTSDEFLSYFYDTCINGLFKPLLDIPDISLHEAPPQLDFDKATLALALCDLLSFFVLNHHFRAQYFILQTPISAKIVQLLRVKHKYLRLAALRYLRACVSLNNEFIVRYIDKQDIFKPMLDVALREGRKDNLISASILDLFETIRRINNRTMINSLVGNHEDDVKQLIKYPLLSELFTKLYYRWEQLNEPAQPEASTSTVIDNSGGFIRERKSSDATAEDDYFNKDDGEDEARNYINDDPGGGGLGPGSGSHKVTHQSLNNTPTATSTSLVDYMDEDEEENTRPLPETPKKEEEEEEKQEQGEKEKPAEDRLTQMEVKLSEKRQREDDEDDQVAQLMHSKKRLSPNVSETQTNDDKCSTSSSNNSVSITSKAFKCLELKDYDILGSEDTLLFMTTNTECINAYSEIYKYPKRRHLNQNSHSENIDATTQSLPSKSQPSTSTHAATVSGISSPSNGTKLKDRVLSRLAWSKREDIPSLFDERASVKFALDRCYDWEESIAIYKDNRVEIYGDHSMPFRMSKEVKLSVDLQSNGTSVSLYSATDFCLCIRTSPPKHHLPRRYAGTNLIFLKFKTIKIAKTWLWTMWTIKNSNKLPKELDVKLPALGSHVRFPIDFTDHNDVNSHAIVARCRNILTRMDIRGVTPEKSTQTGFSLCWRRGKFGLEWLSNQATYEEILVGCCMLQTQVFPKLELRRRAFEKVGIKYDANTTLYPPQPVEGHLSRITLISQKRVKTYLSTHDSLIFVLKNTTASLKASHDDELDKMRCCRQIREAVGFIDMGHIVSIRRIFESPKRKDEYPIYIDDKLHNGDKVWDKHEEGDEGSEEVFGKLSQNEKNELHTRRQFGLELVSGHFAKFEAPSVKLCLEWIVSLGELCSYWNKRTRTDANLLMEISNCGLAAPHAANAINQLVVPTNIPHNDDDGPAVEDPDAGAPLLSQLWNWSVLENIKPIVKIGKCFMRKSFRGSWSCNSEYILILTADGMLHRWQIAPLNPSKSKKANEILNRKKSSISLYHAFVLTSDDLILVNSSDEIQTPTKGLRMSSRRAAKAPDRLYDDGLIACESEPSDLAFMLWCRPKSKKAIDCLDKDADKFEVRTRSRLERDHWCWCLESIIDRISEENNDVFRNVSGIS</sequence>
<organism evidence="7 8">
    <name type="scientific">Wallemia ichthyophaga</name>
    <dbReference type="NCBI Taxonomy" id="245174"/>
    <lineage>
        <taxon>Eukaryota</taxon>
        <taxon>Fungi</taxon>
        <taxon>Dikarya</taxon>
        <taxon>Basidiomycota</taxon>
        <taxon>Wallemiomycotina</taxon>
        <taxon>Wallemiomycetes</taxon>
        <taxon>Wallemiales</taxon>
        <taxon>Wallemiaceae</taxon>
        <taxon>Wallemia</taxon>
    </lineage>
</organism>
<dbReference type="GO" id="GO:0005654">
    <property type="term" value="C:nucleoplasm"/>
    <property type="evidence" value="ECO:0007669"/>
    <property type="project" value="TreeGrafter"/>
</dbReference>
<feature type="domain" description="Prospore membrane adapter protein SPO71 PH" evidence="6">
    <location>
        <begin position="1000"/>
        <end position="1128"/>
    </location>
</feature>
<keyword evidence="2" id="KW-0539">Nucleus</keyword>
<feature type="region of interest" description="Disordered" evidence="3">
    <location>
        <begin position="879"/>
        <end position="906"/>
    </location>
</feature>
<dbReference type="GO" id="GO:0030289">
    <property type="term" value="C:protein phosphatase 4 complex"/>
    <property type="evidence" value="ECO:0007669"/>
    <property type="project" value="TreeGrafter"/>
</dbReference>
<dbReference type="OrthoDB" id="27483at2759"/>
<evidence type="ECO:0000313" key="7">
    <source>
        <dbReference type="EMBL" id="TIB11354.1"/>
    </source>
</evidence>
<evidence type="ECO:0000256" key="3">
    <source>
        <dbReference type="SAM" id="MobiDB-lite"/>
    </source>
</evidence>
<dbReference type="SUPFAM" id="SSF48371">
    <property type="entry name" value="ARM repeat"/>
    <property type="match status" value="1"/>
</dbReference>
<dbReference type="InterPro" id="IPR055236">
    <property type="entry name" value="EVH1_PP4R3"/>
</dbReference>
<feature type="region of interest" description="Disordered" evidence="3">
    <location>
        <begin position="961"/>
        <end position="994"/>
    </location>
</feature>
<feature type="compositionally biased region" description="Polar residues" evidence="3">
    <location>
        <begin position="18"/>
        <end position="31"/>
    </location>
</feature>
<dbReference type="PANTHER" id="PTHR23318:SF0">
    <property type="entry name" value="SERINE_THREONINE-PROTEIN PHOSPHATASE 4 REGULATORY SUBUNIT 3"/>
    <property type="match status" value="1"/>
</dbReference>
<feature type="compositionally biased region" description="Polar residues" evidence="3">
    <location>
        <begin position="797"/>
        <end position="811"/>
    </location>
</feature>
<comment type="subcellular location">
    <subcellularLocation>
        <location evidence="1">Nucleus</location>
    </subcellularLocation>
</comment>
<dbReference type="EMBL" id="SPOF01000024">
    <property type="protein sequence ID" value="TIB11354.1"/>
    <property type="molecule type" value="Genomic_DNA"/>
</dbReference>
<dbReference type="Gene3D" id="2.30.29.30">
    <property type="entry name" value="Pleckstrin-homology domain (PH domain)/Phosphotyrosine-binding domain (PTB)"/>
    <property type="match status" value="1"/>
</dbReference>
<dbReference type="Pfam" id="PF04802">
    <property type="entry name" value="PP4R3"/>
    <property type="match status" value="1"/>
</dbReference>
<gene>
    <name evidence="7" type="ORF">E3P90_02471</name>
</gene>
<name>A0A4T0I3Y3_WALIC</name>
<dbReference type="GO" id="GO:0006974">
    <property type="term" value="P:DNA damage response"/>
    <property type="evidence" value="ECO:0007669"/>
    <property type="project" value="TreeGrafter"/>
</dbReference>
<protein>
    <submittedName>
        <fullName evidence="7">Uncharacterized protein</fullName>
    </submittedName>
</protein>
<feature type="compositionally biased region" description="Gly residues" evidence="3">
    <location>
        <begin position="781"/>
        <end position="790"/>
    </location>
</feature>
<dbReference type="Pfam" id="PF22972">
    <property type="entry name" value="EVH1_PP4R3"/>
    <property type="match status" value="1"/>
</dbReference>
<proteinExistence type="predicted"/>
<dbReference type="SUPFAM" id="SSF50729">
    <property type="entry name" value="PH domain-like"/>
    <property type="match status" value="1"/>
</dbReference>
<dbReference type="InterPro" id="IPR057379">
    <property type="entry name" value="PH_SPO71"/>
</dbReference>
<dbReference type="InterPro" id="IPR051137">
    <property type="entry name" value="PP4R3-like"/>
</dbReference>
<evidence type="ECO:0000259" key="5">
    <source>
        <dbReference type="Pfam" id="PF22972"/>
    </source>
</evidence>
<reference evidence="7 8" key="1">
    <citation type="submission" date="2019-03" db="EMBL/GenBank/DDBJ databases">
        <title>Sequencing 23 genomes of Wallemia ichthyophaga.</title>
        <authorList>
            <person name="Gostincar C."/>
        </authorList>
    </citation>
    <scope>NUCLEOTIDE SEQUENCE [LARGE SCALE GENOMIC DNA]</scope>
    <source>
        <strain evidence="7 8">EXF-8621</strain>
    </source>
</reference>
<feature type="compositionally biased region" description="Basic and acidic residues" evidence="3">
    <location>
        <begin position="36"/>
        <end position="54"/>
    </location>
</feature>
<evidence type="ECO:0000259" key="6">
    <source>
        <dbReference type="Pfam" id="PF23207"/>
    </source>
</evidence>
<dbReference type="Pfam" id="PF23207">
    <property type="entry name" value="PH_SPO71"/>
    <property type="match status" value="1"/>
</dbReference>
<evidence type="ECO:0000313" key="8">
    <source>
        <dbReference type="Proteomes" id="UP000306954"/>
    </source>
</evidence>
<dbReference type="PANTHER" id="PTHR23318">
    <property type="entry name" value="ATP SYNTHASE GAMMA-RELATED"/>
    <property type="match status" value="1"/>
</dbReference>
<accession>A0A4T0I3Y3</accession>
<evidence type="ECO:0000256" key="2">
    <source>
        <dbReference type="ARBA" id="ARBA00023242"/>
    </source>
</evidence>
<feature type="region of interest" description="Disordered" evidence="3">
    <location>
        <begin position="1"/>
        <end position="73"/>
    </location>
</feature>
<dbReference type="InterPro" id="IPR016024">
    <property type="entry name" value="ARM-type_fold"/>
</dbReference>
<comment type="caution">
    <text evidence="7">The sequence shown here is derived from an EMBL/GenBank/DDBJ whole genome shotgun (WGS) entry which is preliminary data.</text>
</comment>
<dbReference type="GO" id="GO:0072542">
    <property type="term" value="F:protein phosphatase activator activity"/>
    <property type="evidence" value="ECO:0007669"/>
    <property type="project" value="TreeGrafter"/>
</dbReference>
<feature type="compositionally biased region" description="Basic and acidic residues" evidence="3">
    <location>
        <begin position="840"/>
        <end position="853"/>
    </location>
</feature>
<feature type="region of interest" description="Disordered" evidence="3">
    <location>
        <begin position="732"/>
        <end position="853"/>
    </location>
</feature>
<dbReference type="InterPro" id="IPR006887">
    <property type="entry name" value="P4R3-like_central_dom"/>
</dbReference>
<dbReference type="Proteomes" id="UP000306954">
    <property type="component" value="Unassembled WGS sequence"/>
</dbReference>
<evidence type="ECO:0000259" key="4">
    <source>
        <dbReference type="Pfam" id="PF04802"/>
    </source>
</evidence>
<evidence type="ECO:0000256" key="1">
    <source>
        <dbReference type="ARBA" id="ARBA00004123"/>
    </source>
</evidence>
<feature type="domain" description="PP4R3 EVH1-like" evidence="5">
    <location>
        <begin position="75"/>
        <end position="173"/>
    </location>
</feature>